<dbReference type="OrthoDB" id="5967843at2759"/>
<dbReference type="STRING" id="68775.A0A5C3LLZ3"/>
<evidence type="ECO:0000256" key="1">
    <source>
        <dbReference type="ARBA" id="ARBA00022737"/>
    </source>
</evidence>
<dbReference type="PANTHER" id="PTHR10039">
    <property type="entry name" value="AMELOGENIN"/>
    <property type="match status" value="1"/>
</dbReference>
<dbReference type="Pfam" id="PF24883">
    <property type="entry name" value="NPHP3_N"/>
    <property type="match status" value="1"/>
</dbReference>
<dbReference type="AlphaFoldDB" id="A0A5C3LLZ3"/>
<evidence type="ECO:0000313" key="4">
    <source>
        <dbReference type="Proteomes" id="UP000308652"/>
    </source>
</evidence>
<dbReference type="InterPro" id="IPR056884">
    <property type="entry name" value="NPHP3-like_N"/>
</dbReference>
<organism evidence="3 4">
    <name type="scientific">Crucibulum laeve</name>
    <dbReference type="NCBI Taxonomy" id="68775"/>
    <lineage>
        <taxon>Eukaryota</taxon>
        <taxon>Fungi</taxon>
        <taxon>Dikarya</taxon>
        <taxon>Basidiomycota</taxon>
        <taxon>Agaricomycotina</taxon>
        <taxon>Agaricomycetes</taxon>
        <taxon>Agaricomycetidae</taxon>
        <taxon>Agaricales</taxon>
        <taxon>Agaricineae</taxon>
        <taxon>Nidulariaceae</taxon>
        <taxon>Crucibulum</taxon>
    </lineage>
</organism>
<accession>A0A5C3LLZ3</accession>
<feature type="domain" description="Nephrocystin 3-like N-terminal" evidence="2">
    <location>
        <begin position="62"/>
        <end position="225"/>
    </location>
</feature>
<dbReference type="Proteomes" id="UP000308652">
    <property type="component" value="Unassembled WGS sequence"/>
</dbReference>
<name>A0A5C3LLZ3_9AGAR</name>
<dbReference type="SUPFAM" id="SSF52540">
    <property type="entry name" value="P-loop containing nucleoside triphosphate hydrolases"/>
    <property type="match status" value="1"/>
</dbReference>
<protein>
    <recommendedName>
        <fullName evidence="2">Nephrocystin 3-like N-terminal domain-containing protein</fullName>
    </recommendedName>
</protein>
<reference evidence="3 4" key="1">
    <citation type="journal article" date="2019" name="Nat. Ecol. Evol.">
        <title>Megaphylogeny resolves global patterns of mushroom evolution.</title>
        <authorList>
            <person name="Varga T."/>
            <person name="Krizsan K."/>
            <person name="Foldi C."/>
            <person name="Dima B."/>
            <person name="Sanchez-Garcia M."/>
            <person name="Sanchez-Ramirez S."/>
            <person name="Szollosi G.J."/>
            <person name="Szarkandi J.G."/>
            <person name="Papp V."/>
            <person name="Albert L."/>
            <person name="Andreopoulos W."/>
            <person name="Angelini C."/>
            <person name="Antonin V."/>
            <person name="Barry K.W."/>
            <person name="Bougher N.L."/>
            <person name="Buchanan P."/>
            <person name="Buyck B."/>
            <person name="Bense V."/>
            <person name="Catcheside P."/>
            <person name="Chovatia M."/>
            <person name="Cooper J."/>
            <person name="Damon W."/>
            <person name="Desjardin D."/>
            <person name="Finy P."/>
            <person name="Geml J."/>
            <person name="Haridas S."/>
            <person name="Hughes K."/>
            <person name="Justo A."/>
            <person name="Karasinski D."/>
            <person name="Kautmanova I."/>
            <person name="Kiss B."/>
            <person name="Kocsube S."/>
            <person name="Kotiranta H."/>
            <person name="LaButti K.M."/>
            <person name="Lechner B.E."/>
            <person name="Liimatainen K."/>
            <person name="Lipzen A."/>
            <person name="Lukacs Z."/>
            <person name="Mihaltcheva S."/>
            <person name="Morgado L.N."/>
            <person name="Niskanen T."/>
            <person name="Noordeloos M.E."/>
            <person name="Ohm R.A."/>
            <person name="Ortiz-Santana B."/>
            <person name="Ovrebo C."/>
            <person name="Racz N."/>
            <person name="Riley R."/>
            <person name="Savchenko A."/>
            <person name="Shiryaev A."/>
            <person name="Soop K."/>
            <person name="Spirin V."/>
            <person name="Szebenyi C."/>
            <person name="Tomsovsky M."/>
            <person name="Tulloss R.E."/>
            <person name="Uehling J."/>
            <person name="Grigoriev I.V."/>
            <person name="Vagvolgyi C."/>
            <person name="Papp T."/>
            <person name="Martin F.M."/>
            <person name="Miettinen O."/>
            <person name="Hibbett D.S."/>
            <person name="Nagy L.G."/>
        </authorList>
    </citation>
    <scope>NUCLEOTIDE SEQUENCE [LARGE SCALE GENOMIC DNA]</scope>
    <source>
        <strain evidence="3 4">CBS 166.37</strain>
    </source>
</reference>
<dbReference type="Gene3D" id="3.40.50.300">
    <property type="entry name" value="P-loop containing nucleotide triphosphate hydrolases"/>
    <property type="match status" value="1"/>
</dbReference>
<dbReference type="InterPro" id="IPR027417">
    <property type="entry name" value="P-loop_NTPase"/>
</dbReference>
<keyword evidence="1" id="KW-0677">Repeat</keyword>
<proteinExistence type="predicted"/>
<sequence>MPLFENSAHFSIHGGTFNDLQINDKLNWLWHQSVAHGALYNSKERFDPPKCHPETRLAVLDKIEKWTVDRSASSTIMWLSGPVGAGKSAIAQTVCERSGSADKLAAAFFFSRTTSDRNTDKTLVATIASQLRTSIPEARLHIDKVVENDVSIFSKSIATQFDLLIKNPLSEAASCAHNISTGSRDLVVIDGLDECKDNELQYAMILAIALILKQKTRLRFLIFSRSESRIRDAFNREEVQKITRQLVLDQSFNPEADIERFLKYSLDEIHLEHPLGRSFPGLWSISDVVRMIVQKCSGQFIYAATVIKFIGSRRHHPIERLNAVLRSIPTSTATQWENPFAELDALYIQILQSVSDPRHTLFILGALLFLDHSYCRTSAIGGKNYAFMEDFLSLSEGNIYLSLVDLQSLLYIPDPDSRQAGILFLHTSFSEFLQNSLRSGPYFIDETTAQDSLALGCLKYLTKAEIHTERLSNTTSGMSNCCNWC</sequence>
<dbReference type="EMBL" id="ML213659">
    <property type="protein sequence ID" value="TFK32946.1"/>
    <property type="molecule type" value="Genomic_DNA"/>
</dbReference>
<dbReference type="PANTHER" id="PTHR10039:SF14">
    <property type="entry name" value="NACHT DOMAIN-CONTAINING PROTEIN"/>
    <property type="match status" value="1"/>
</dbReference>
<keyword evidence="4" id="KW-1185">Reference proteome</keyword>
<evidence type="ECO:0000313" key="3">
    <source>
        <dbReference type="EMBL" id="TFK32946.1"/>
    </source>
</evidence>
<evidence type="ECO:0000259" key="2">
    <source>
        <dbReference type="Pfam" id="PF24883"/>
    </source>
</evidence>
<gene>
    <name evidence="3" type="ORF">BDQ12DRAFT_658604</name>
</gene>